<dbReference type="Pfam" id="PF26079">
    <property type="entry name" value="Baseplate_J_C"/>
    <property type="match status" value="1"/>
</dbReference>
<reference evidence="5 6" key="1">
    <citation type="submission" date="2016-05" db="EMBL/GenBank/DDBJ databases">
        <title>Paenibacillus sp. 1ZS3-15 nov., isolated from the rhizosphere soil.</title>
        <authorList>
            <person name="Zhang X.X."/>
            <person name="Zhang J."/>
        </authorList>
    </citation>
    <scope>NUCLEOTIDE SEQUENCE [LARGE SCALE GENOMIC DNA]</scope>
    <source>
        <strain evidence="5 6">1ZS3-15</strain>
    </source>
</reference>
<dbReference type="OrthoDB" id="2554267at2"/>
<feature type="domain" description="Baseplate protein J-like barrel" evidence="2">
    <location>
        <begin position="91"/>
        <end position="179"/>
    </location>
</feature>
<dbReference type="RefSeq" id="WP_068666517.1">
    <property type="nucleotide sequence ID" value="NZ_LYPB01000073.1"/>
</dbReference>
<evidence type="ECO:0000313" key="6">
    <source>
        <dbReference type="Proteomes" id="UP000078454"/>
    </source>
</evidence>
<dbReference type="InterPro" id="IPR006949">
    <property type="entry name" value="Barrel_Baseplate_J-like"/>
</dbReference>
<dbReference type="EMBL" id="LYPB01000073">
    <property type="protein sequence ID" value="OAS17156.1"/>
    <property type="molecule type" value="Genomic_DNA"/>
</dbReference>
<dbReference type="PANTHER" id="PTHR37829:SF3">
    <property type="entry name" value="PROTEIN JAYE-RELATED"/>
    <property type="match status" value="1"/>
</dbReference>
<organism evidence="5 6">
    <name type="scientific">Paenibacillus oryzisoli</name>
    <dbReference type="NCBI Taxonomy" id="1850517"/>
    <lineage>
        <taxon>Bacteria</taxon>
        <taxon>Bacillati</taxon>
        <taxon>Bacillota</taxon>
        <taxon>Bacilli</taxon>
        <taxon>Bacillales</taxon>
        <taxon>Paenibacillaceae</taxon>
        <taxon>Paenibacillus</taxon>
    </lineage>
</organism>
<keyword evidence="6" id="KW-1185">Reference proteome</keyword>
<evidence type="ECO:0000256" key="1">
    <source>
        <dbReference type="ARBA" id="ARBA00038087"/>
    </source>
</evidence>
<dbReference type="Proteomes" id="UP000078454">
    <property type="component" value="Unassembled WGS sequence"/>
</dbReference>
<evidence type="ECO:0000313" key="5">
    <source>
        <dbReference type="EMBL" id="OAS17156.1"/>
    </source>
</evidence>
<dbReference type="Pfam" id="PF26078">
    <property type="entry name" value="Baseplate_J_M"/>
    <property type="match status" value="1"/>
</dbReference>
<dbReference type="STRING" id="1850517.A8708_02760"/>
<proteinExistence type="inferred from homology"/>
<dbReference type="Pfam" id="PF04865">
    <property type="entry name" value="Baseplate_J"/>
    <property type="match status" value="1"/>
</dbReference>
<sequence>MASLPDYLVEQTEEAIRSRMLGSLPSDLDQSEGSYIWDVLAPTSIELALAALQSQEVLRRGFAGTTFGPYLDLRCAERGITRKDAVKATGQVKFTGVAGTTVPQGTRIGTLADSVKGTSSVMFETVDAAVVDSSGFVMVAVSAVDGGTTGNVPSGAVSLLITPIVGITNVTNSASMTSGADIEKDDSLLNRYYAKVRSPGTSGNKADYLNWALDVAGVGAAQVLPLWQGPGTVKVVIIGMDKRSASAPIVSAVQQYIYPTPPLVGKVPIGAVVTVVAATEVAIGIQAVLTLNGTRTLTQVKNDFTAAVRAYLSELAFSSDPAVRYVRIGSLLLDTPGVQDYANLQISGGTSNITITVGQVAVAGTVSLV</sequence>
<dbReference type="PANTHER" id="PTHR37829">
    <property type="entry name" value="PHAGE-LIKE ELEMENT PBSX PROTEIN XKDT"/>
    <property type="match status" value="1"/>
</dbReference>
<protein>
    <submittedName>
        <fullName evidence="5">Baseplate J family protein</fullName>
    </submittedName>
</protein>
<feature type="domain" description="Baseplate J-like central" evidence="3">
    <location>
        <begin position="201"/>
        <end position="277"/>
    </location>
</feature>
<gene>
    <name evidence="5" type="ORF">A8708_02760</name>
</gene>
<comment type="similarity">
    <text evidence="1">Belongs to the Mu gp47/PBSX XkdT family.</text>
</comment>
<dbReference type="InterPro" id="IPR058531">
    <property type="entry name" value="Baseplate_J_M"/>
</dbReference>
<accession>A0A198A7V7</accession>
<evidence type="ECO:0000259" key="4">
    <source>
        <dbReference type="Pfam" id="PF26079"/>
    </source>
</evidence>
<name>A0A198A7V7_9BACL</name>
<evidence type="ECO:0000259" key="3">
    <source>
        <dbReference type="Pfam" id="PF26078"/>
    </source>
</evidence>
<dbReference type="InterPro" id="IPR058530">
    <property type="entry name" value="Baseplate_J-like_C"/>
</dbReference>
<dbReference type="InterPro" id="IPR052399">
    <property type="entry name" value="Phage_Baseplate_Assmbl_Protein"/>
</dbReference>
<dbReference type="AlphaFoldDB" id="A0A198A7V7"/>
<comment type="caution">
    <text evidence="5">The sequence shown here is derived from an EMBL/GenBank/DDBJ whole genome shotgun (WGS) entry which is preliminary data.</text>
</comment>
<feature type="domain" description="Baseplate J-like C-terminal" evidence="4">
    <location>
        <begin position="285"/>
        <end position="368"/>
    </location>
</feature>
<evidence type="ECO:0000259" key="2">
    <source>
        <dbReference type="Pfam" id="PF04865"/>
    </source>
</evidence>